<sequence length="216" mass="25042">MRPRVQTSPEKHRGEEEDLAQADFHEVCLAPIGFSHAQLDFVQNKFARFHGYISRKLPEDRRFKRSGYAMIRSRKPAPQLILEKSWDSTPYRYLAIRVRADHRTYLVNLYTEVVVKTDMYQHRLIARSPGQWETVVIPFNEFALTSNGVIVPAQTKMYRQKMESVGFSLSDGREGSFCLDIAWVKAINSINTDGDSERIPQHRNLTWRSANIPNES</sequence>
<proteinExistence type="predicted"/>
<reference evidence="1" key="1">
    <citation type="submission" date="2022-06" db="EMBL/GenBank/DDBJ databases">
        <title>Phylogenomic reconstructions and comparative analyses of Kickxellomycotina fungi.</title>
        <authorList>
            <person name="Reynolds N.K."/>
            <person name="Stajich J.E."/>
            <person name="Barry K."/>
            <person name="Grigoriev I.V."/>
            <person name="Crous P."/>
            <person name="Smith M.E."/>
        </authorList>
    </citation>
    <scope>NUCLEOTIDE SEQUENCE</scope>
    <source>
        <strain evidence="1">RSA 2271</strain>
    </source>
</reference>
<name>A0ACC1HIZ5_9FUNG</name>
<dbReference type="Proteomes" id="UP001145114">
    <property type="component" value="Unassembled WGS sequence"/>
</dbReference>
<evidence type="ECO:0000313" key="2">
    <source>
        <dbReference type="Proteomes" id="UP001145114"/>
    </source>
</evidence>
<organism evidence="1 2">
    <name type="scientific">Spiromyces aspiralis</name>
    <dbReference type="NCBI Taxonomy" id="68401"/>
    <lineage>
        <taxon>Eukaryota</taxon>
        <taxon>Fungi</taxon>
        <taxon>Fungi incertae sedis</taxon>
        <taxon>Zoopagomycota</taxon>
        <taxon>Kickxellomycotina</taxon>
        <taxon>Kickxellomycetes</taxon>
        <taxon>Kickxellales</taxon>
        <taxon>Kickxellaceae</taxon>
        <taxon>Spiromyces</taxon>
    </lineage>
</organism>
<gene>
    <name evidence="1" type="ORF">EV182_001572</name>
</gene>
<dbReference type="EMBL" id="JAMZIH010005383">
    <property type="protein sequence ID" value="KAJ1675281.1"/>
    <property type="molecule type" value="Genomic_DNA"/>
</dbReference>
<protein>
    <submittedName>
        <fullName evidence="1">Uncharacterized protein</fullName>
    </submittedName>
</protein>
<keyword evidence="2" id="KW-1185">Reference proteome</keyword>
<accession>A0ACC1HIZ5</accession>
<comment type="caution">
    <text evidence="1">The sequence shown here is derived from an EMBL/GenBank/DDBJ whole genome shotgun (WGS) entry which is preliminary data.</text>
</comment>
<evidence type="ECO:0000313" key="1">
    <source>
        <dbReference type="EMBL" id="KAJ1675281.1"/>
    </source>
</evidence>